<dbReference type="InterPro" id="IPR020843">
    <property type="entry name" value="ER"/>
</dbReference>
<organism evidence="2 3">
    <name type="scientific">Coccomyxa subellipsoidea</name>
    <dbReference type="NCBI Taxonomy" id="248742"/>
    <lineage>
        <taxon>Eukaryota</taxon>
        <taxon>Viridiplantae</taxon>
        <taxon>Chlorophyta</taxon>
        <taxon>core chlorophytes</taxon>
        <taxon>Trebouxiophyceae</taxon>
        <taxon>Trebouxiophyceae incertae sedis</taxon>
        <taxon>Coccomyxaceae</taxon>
        <taxon>Coccomyxa</taxon>
    </lineage>
</organism>
<dbReference type="Pfam" id="PF13602">
    <property type="entry name" value="ADH_zinc_N_2"/>
    <property type="match status" value="1"/>
</dbReference>
<dbReference type="InterPro" id="IPR011032">
    <property type="entry name" value="GroES-like_sf"/>
</dbReference>
<dbReference type="PROSITE" id="PS01162">
    <property type="entry name" value="QOR_ZETA_CRYSTAL"/>
    <property type="match status" value="1"/>
</dbReference>
<dbReference type="CDD" id="cd05289">
    <property type="entry name" value="MDR_like_2"/>
    <property type="match status" value="1"/>
</dbReference>
<evidence type="ECO:0000259" key="1">
    <source>
        <dbReference type="SMART" id="SM00829"/>
    </source>
</evidence>
<dbReference type="PANTHER" id="PTHR11695:SF648">
    <property type="entry name" value="ZINC-BINDING OXIDOREDUCTASE"/>
    <property type="match status" value="1"/>
</dbReference>
<reference evidence="2 3" key="1">
    <citation type="journal article" date="2024" name="Nat. Commun.">
        <title>Phylogenomics reveals the evolutionary origins of lichenization in chlorophyte algae.</title>
        <authorList>
            <person name="Puginier C."/>
            <person name="Libourel C."/>
            <person name="Otte J."/>
            <person name="Skaloud P."/>
            <person name="Haon M."/>
            <person name="Grisel S."/>
            <person name="Petersen M."/>
            <person name="Berrin J.G."/>
            <person name="Delaux P.M."/>
            <person name="Dal Grande F."/>
            <person name="Keller J."/>
        </authorList>
    </citation>
    <scope>NUCLEOTIDE SEQUENCE [LARGE SCALE GENOMIC DNA]</scope>
    <source>
        <strain evidence="2 3">SAG 216-7</strain>
    </source>
</reference>
<dbReference type="Pfam" id="PF08240">
    <property type="entry name" value="ADH_N"/>
    <property type="match status" value="1"/>
</dbReference>
<dbReference type="Gene3D" id="3.40.50.720">
    <property type="entry name" value="NAD(P)-binding Rossmann-like Domain"/>
    <property type="match status" value="1"/>
</dbReference>
<sequence length="325" mass="34882">MEAIAFDRFGPPSVLKLARFPKPHPRKGEVLVKIHAAGVNPVDYKIRKGDALKFVVPKPKIPGGDLSGVVEDAPEKSKWKPGQKVFALTKGFQPWHKDGTYAEYYAAKEDDLAIPPVTMSFEEAGATPLAALTAYQALEAAGVKEGQRVLIHAGAGGVGTFAVQLAKARGGHVITTAGPRNLDFVTKELGADEVIDYTSQRFEDVLKSNPVDVVIDPMGGPVETRSYAVLKRNGHYQLILNEKTSPIRIVAGMAKGLLRMGPTYGVTAVQPNGAQLQKISDLAADGKVKVILDRTYPLVDAPAAHEYLEQGHARGKVVLVVQPPS</sequence>
<dbReference type="SMART" id="SM00829">
    <property type="entry name" value="PKS_ER"/>
    <property type="match status" value="1"/>
</dbReference>
<dbReference type="InterPro" id="IPR013154">
    <property type="entry name" value="ADH-like_N"/>
</dbReference>
<dbReference type="SUPFAM" id="SSF50129">
    <property type="entry name" value="GroES-like"/>
    <property type="match status" value="1"/>
</dbReference>
<dbReference type="SUPFAM" id="SSF51735">
    <property type="entry name" value="NAD(P)-binding Rossmann-fold domains"/>
    <property type="match status" value="1"/>
</dbReference>
<name>A0ABR2YIZ7_9CHLO</name>
<dbReference type="EMBL" id="JALJOT010000010">
    <property type="protein sequence ID" value="KAK9906497.1"/>
    <property type="molecule type" value="Genomic_DNA"/>
</dbReference>
<dbReference type="InterPro" id="IPR002364">
    <property type="entry name" value="Quin_OxRdtase/zeta-crystal_CS"/>
</dbReference>
<feature type="domain" description="Enoyl reductase (ER)" evidence="1">
    <location>
        <begin position="10"/>
        <end position="319"/>
    </location>
</feature>
<dbReference type="Proteomes" id="UP001491310">
    <property type="component" value="Unassembled WGS sequence"/>
</dbReference>
<evidence type="ECO:0000313" key="2">
    <source>
        <dbReference type="EMBL" id="KAK9906497.1"/>
    </source>
</evidence>
<accession>A0ABR2YIZ7</accession>
<dbReference type="Gene3D" id="3.90.180.10">
    <property type="entry name" value="Medium-chain alcohol dehydrogenases, catalytic domain"/>
    <property type="match status" value="1"/>
</dbReference>
<dbReference type="PANTHER" id="PTHR11695">
    <property type="entry name" value="ALCOHOL DEHYDROGENASE RELATED"/>
    <property type="match status" value="1"/>
</dbReference>
<proteinExistence type="predicted"/>
<gene>
    <name evidence="2" type="ORF">WJX75_002925</name>
</gene>
<dbReference type="InterPro" id="IPR036291">
    <property type="entry name" value="NAD(P)-bd_dom_sf"/>
</dbReference>
<keyword evidence="3" id="KW-1185">Reference proteome</keyword>
<comment type="caution">
    <text evidence="2">The sequence shown here is derived from an EMBL/GenBank/DDBJ whole genome shotgun (WGS) entry which is preliminary data.</text>
</comment>
<protein>
    <recommendedName>
        <fullName evidence="1">Enoyl reductase (ER) domain-containing protein</fullName>
    </recommendedName>
</protein>
<dbReference type="InterPro" id="IPR050700">
    <property type="entry name" value="YIM1/Zinc_Alcohol_DH_Fams"/>
</dbReference>
<evidence type="ECO:0000313" key="3">
    <source>
        <dbReference type="Proteomes" id="UP001491310"/>
    </source>
</evidence>